<proteinExistence type="predicted"/>
<protein>
    <submittedName>
        <fullName evidence="1">Uncharacterized protein</fullName>
    </submittedName>
</protein>
<accession>A0A6J7XC59</accession>
<dbReference type="EMBL" id="LR798392">
    <property type="protein sequence ID" value="CAB5228527.1"/>
    <property type="molecule type" value="Genomic_DNA"/>
</dbReference>
<reference evidence="1" key="1">
    <citation type="submission" date="2020-05" db="EMBL/GenBank/DDBJ databases">
        <authorList>
            <person name="Chiriac C."/>
            <person name="Salcher M."/>
            <person name="Ghai R."/>
            <person name="Kavagutti S V."/>
        </authorList>
    </citation>
    <scope>NUCLEOTIDE SEQUENCE</scope>
</reference>
<name>A0A6J7XC59_9CAUD</name>
<gene>
    <name evidence="1" type="ORF">UFOVP1550_1</name>
</gene>
<sequence length="38" mass="4004">MSEKLTKVVVNCATGVAEVIELTSQEIAQRDQDIAAAA</sequence>
<evidence type="ECO:0000313" key="1">
    <source>
        <dbReference type="EMBL" id="CAB5228527.1"/>
    </source>
</evidence>
<feature type="non-terminal residue" evidence="1">
    <location>
        <position position="38"/>
    </location>
</feature>
<organism evidence="1">
    <name type="scientific">uncultured Caudovirales phage</name>
    <dbReference type="NCBI Taxonomy" id="2100421"/>
    <lineage>
        <taxon>Viruses</taxon>
        <taxon>Duplodnaviria</taxon>
        <taxon>Heunggongvirae</taxon>
        <taxon>Uroviricota</taxon>
        <taxon>Caudoviricetes</taxon>
        <taxon>Peduoviridae</taxon>
        <taxon>Maltschvirus</taxon>
        <taxon>Maltschvirus maltsch</taxon>
    </lineage>
</organism>